<gene>
    <name evidence="11" type="ORF">EX895_004080</name>
</gene>
<evidence type="ECO:0008006" key="13">
    <source>
        <dbReference type="Google" id="ProtNLM"/>
    </source>
</evidence>
<dbReference type="OrthoDB" id="409792at2759"/>
<keyword evidence="12" id="KW-1185">Reference proteome</keyword>
<feature type="transmembrane region" description="Helical" evidence="10">
    <location>
        <begin position="289"/>
        <end position="311"/>
    </location>
</feature>
<dbReference type="EMBL" id="SRRM01000014">
    <property type="protein sequence ID" value="TKY87403.1"/>
    <property type="molecule type" value="Genomic_DNA"/>
</dbReference>
<feature type="region of interest" description="Disordered" evidence="9">
    <location>
        <begin position="84"/>
        <end position="171"/>
    </location>
</feature>
<keyword evidence="6 10" id="KW-0472">Membrane</keyword>
<keyword evidence="5 10" id="KW-1133">Transmembrane helix</keyword>
<evidence type="ECO:0000256" key="9">
    <source>
        <dbReference type="SAM" id="MobiDB-lite"/>
    </source>
</evidence>
<comment type="catalytic activity">
    <reaction evidence="8">
        <text>fluoride(in) = fluoride(out)</text>
        <dbReference type="Rhea" id="RHEA:76159"/>
        <dbReference type="ChEBI" id="CHEBI:17051"/>
    </reaction>
    <physiologicalReaction direction="left-to-right" evidence="8">
        <dbReference type="Rhea" id="RHEA:76160"/>
    </physiologicalReaction>
</comment>
<evidence type="ECO:0000256" key="8">
    <source>
        <dbReference type="ARBA" id="ARBA00035585"/>
    </source>
</evidence>
<keyword evidence="3" id="KW-1003">Cell membrane</keyword>
<evidence type="ECO:0000256" key="3">
    <source>
        <dbReference type="ARBA" id="ARBA00022475"/>
    </source>
</evidence>
<sequence>MDTHAAAGTSRLPDLATPQTRRSLDRRSAATPTLSHKTSMISATDTFASATDGEGYYTDAAADVSAYHTDDGRSRFESVPHAINAHGLSSDGEGASLSRTSSNRTAQRGDPQAAPLPNTDTIHQQLGALSPTSPTTAAISGSATSTQRDPSNEEAGKQLEPGHQSSTPATHHRALRHCAILGLLSLSAIWGTLAREGLVALNTYDGESVAPLVWAQSVGCLIMGLAIGANRQAIEGRYPPAYIMITTGLCGSITTFSKWMLDVFRAFGNQRHFDRHGLHNVMDALSQTALTIGMALVSVSAGVALSNVLNIDHLMNAVRSRSQRRSSLPSSNVGDKEGGDRKPNSESMVQPGQGHTLVLDTSMFVLGLIFWIASGILCALYAPFRHVTFSLVLAPPGTVLRWYLSRINTWPASKRLSLPLGTLAANLLATAVICAAFTASRAGSVPRSFPGGLTGCEALQGLQDGFCGCLSTISTFAVELRTIRPRRKAVRYAVVSWVAGVLGCVLLIGAPWWSIGMDGRCLGYTE</sequence>
<evidence type="ECO:0000313" key="12">
    <source>
        <dbReference type="Proteomes" id="UP000306050"/>
    </source>
</evidence>
<comment type="function">
    <text evidence="1">Fluoride channel required for the rapid expulsion of cytoplasmic fluoride.</text>
</comment>
<dbReference type="RefSeq" id="XP_029739388.1">
    <property type="nucleotide sequence ID" value="XM_029884678.1"/>
</dbReference>
<evidence type="ECO:0000256" key="10">
    <source>
        <dbReference type="SAM" id="Phobius"/>
    </source>
</evidence>
<dbReference type="Proteomes" id="UP000306050">
    <property type="component" value="Chromosome SGRAM_22"/>
</dbReference>
<evidence type="ECO:0000256" key="7">
    <source>
        <dbReference type="ARBA" id="ARBA00035120"/>
    </source>
</evidence>
<feature type="compositionally biased region" description="Polar residues" evidence="9">
    <location>
        <begin position="97"/>
        <end position="106"/>
    </location>
</feature>
<dbReference type="PANTHER" id="PTHR28259:SF1">
    <property type="entry name" value="FLUORIDE EXPORT PROTEIN 1-RELATED"/>
    <property type="match status" value="1"/>
</dbReference>
<feature type="transmembrane region" description="Helical" evidence="10">
    <location>
        <begin position="174"/>
        <end position="193"/>
    </location>
</feature>
<comment type="subcellular location">
    <subcellularLocation>
        <location evidence="2">Cell membrane</location>
        <topology evidence="2">Multi-pass membrane protein</topology>
    </subcellularLocation>
</comment>
<evidence type="ECO:0000313" key="11">
    <source>
        <dbReference type="EMBL" id="TKY87403.1"/>
    </source>
</evidence>
<name>A0A4U7KSL8_9BASI</name>
<feature type="transmembrane region" description="Helical" evidence="10">
    <location>
        <begin position="241"/>
        <end position="261"/>
    </location>
</feature>
<feature type="transmembrane region" description="Helical" evidence="10">
    <location>
        <begin position="213"/>
        <end position="229"/>
    </location>
</feature>
<feature type="transmembrane region" description="Helical" evidence="10">
    <location>
        <begin position="490"/>
        <end position="513"/>
    </location>
</feature>
<feature type="region of interest" description="Disordered" evidence="9">
    <location>
        <begin position="320"/>
        <end position="351"/>
    </location>
</feature>
<evidence type="ECO:0000256" key="1">
    <source>
        <dbReference type="ARBA" id="ARBA00002598"/>
    </source>
</evidence>
<comment type="caution">
    <text evidence="11">The sequence shown here is derived from an EMBL/GenBank/DDBJ whole genome shotgun (WGS) entry which is preliminary data.</text>
</comment>
<feature type="transmembrane region" description="Helical" evidence="10">
    <location>
        <begin position="416"/>
        <end position="438"/>
    </location>
</feature>
<evidence type="ECO:0000256" key="2">
    <source>
        <dbReference type="ARBA" id="ARBA00004651"/>
    </source>
</evidence>
<keyword evidence="4 10" id="KW-0812">Transmembrane</keyword>
<evidence type="ECO:0000256" key="4">
    <source>
        <dbReference type="ARBA" id="ARBA00022692"/>
    </source>
</evidence>
<evidence type="ECO:0000256" key="6">
    <source>
        <dbReference type="ARBA" id="ARBA00023136"/>
    </source>
</evidence>
<organism evidence="11 12">
    <name type="scientific">Sporisorium graminicola</name>
    <dbReference type="NCBI Taxonomy" id="280036"/>
    <lineage>
        <taxon>Eukaryota</taxon>
        <taxon>Fungi</taxon>
        <taxon>Dikarya</taxon>
        <taxon>Basidiomycota</taxon>
        <taxon>Ustilaginomycotina</taxon>
        <taxon>Ustilaginomycetes</taxon>
        <taxon>Ustilaginales</taxon>
        <taxon>Ustilaginaceae</taxon>
        <taxon>Sporisorium</taxon>
    </lineage>
</organism>
<dbReference type="InterPro" id="IPR003691">
    <property type="entry name" value="FluC"/>
</dbReference>
<proteinExistence type="inferred from homology"/>
<feature type="region of interest" description="Disordered" evidence="9">
    <location>
        <begin position="1"/>
        <end position="38"/>
    </location>
</feature>
<feature type="transmembrane region" description="Helical" evidence="10">
    <location>
        <begin position="357"/>
        <end position="382"/>
    </location>
</feature>
<reference evidence="11 12" key="1">
    <citation type="submission" date="2019-05" db="EMBL/GenBank/DDBJ databases">
        <title>Sporisorium graminicola CBS 10092 draft sequencing and annotation.</title>
        <authorList>
            <person name="Solano-Gonzalez S."/>
            <person name="Caddick M.X."/>
            <person name="Darby A."/>
        </authorList>
    </citation>
    <scope>NUCLEOTIDE SEQUENCE [LARGE SCALE GENOMIC DNA]</scope>
    <source>
        <strain evidence="11 12">CBS 10092</strain>
    </source>
</reference>
<dbReference type="AlphaFoldDB" id="A0A4U7KSL8"/>
<evidence type="ECO:0000256" key="5">
    <source>
        <dbReference type="ARBA" id="ARBA00022989"/>
    </source>
</evidence>
<dbReference type="KEGG" id="sgra:EX895_004080"/>
<feature type="compositionally biased region" description="Basic and acidic residues" evidence="9">
    <location>
        <begin position="334"/>
        <end position="344"/>
    </location>
</feature>
<comment type="similarity">
    <text evidence="7">Belongs to the fluoride channel Fluc/FEX (TC 1.A.43) family.</text>
</comment>
<dbReference type="Pfam" id="PF02537">
    <property type="entry name" value="CRCB"/>
    <property type="match status" value="2"/>
</dbReference>
<feature type="compositionally biased region" description="Low complexity" evidence="9">
    <location>
        <begin position="127"/>
        <end position="146"/>
    </location>
</feature>
<dbReference type="GeneID" id="40726975"/>
<dbReference type="GO" id="GO:0005886">
    <property type="term" value="C:plasma membrane"/>
    <property type="evidence" value="ECO:0007669"/>
    <property type="project" value="UniProtKB-SubCell"/>
</dbReference>
<dbReference type="PANTHER" id="PTHR28259">
    <property type="entry name" value="FLUORIDE EXPORT PROTEIN 1-RELATED"/>
    <property type="match status" value="1"/>
</dbReference>
<dbReference type="GO" id="GO:1903425">
    <property type="term" value="F:fluoride transmembrane transporter activity"/>
    <property type="evidence" value="ECO:0007669"/>
    <property type="project" value="TreeGrafter"/>
</dbReference>
<accession>A0A4U7KSL8</accession>
<protein>
    <recommendedName>
        <fullName evidence="13">Fluoride ion transporter CrcB</fullName>
    </recommendedName>
</protein>